<dbReference type="PROSITE" id="PS51000">
    <property type="entry name" value="HTH_DEOR_2"/>
    <property type="match status" value="1"/>
</dbReference>
<reference evidence="4 5" key="1">
    <citation type="submission" date="2024-01" db="EMBL/GenBank/DDBJ databases">
        <title>Maribacter spp. originated from different algae showed divergent polysaccharides utilization ability.</title>
        <authorList>
            <person name="Wang H."/>
            <person name="Wu Y."/>
        </authorList>
    </citation>
    <scope>NUCLEOTIDE SEQUENCE [LARGE SCALE GENOMIC DNA]</scope>
    <source>
        <strain evidence="4 5">PR1</strain>
    </source>
</reference>
<evidence type="ECO:0000313" key="5">
    <source>
        <dbReference type="Proteomes" id="UP001356308"/>
    </source>
</evidence>
<dbReference type="RefSeq" id="WP_272650042.1">
    <property type="nucleotide sequence ID" value="NZ_JAZDDG010000002.1"/>
</dbReference>
<keyword evidence="1" id="KW-0805">Transcription regulation</keyword>
<sequence length="238" mass="27547">MSKEKPRIARLTSILTDLQSKRLVTASNLAKKYTVSIRTIYRDMRTLEQSGVPIVTEEGKGYSLLDTYTIPPIMFTEEEANALVTAGHIITKNKDASLSKYYDKAVTKIKSVLRTNQKVDLEYISNRIQVRDNTGVEKTSENLIQLQTALAKKQLVHIHYHSLDDKYSQRNIEPFALFTTQGNWVLIALCRTKNAYRYFRLDRITTLSLLPQFFEPHELSLQQYFDACRKTWQPLTHL</sequence>
<protein>
    <submittedName>
        <fullName evidence="4">YafY family protein</fullName>
    </submittedName>
</protein>
<evidence type="ECO:0000259" key="3">
    <source>
        <dbReference type="PROSITE" id="PS51000"/>
    </source>
</evidence>
<evidence type="ECO:0000256" key="1">
    <source>
        <dbReference type="ARBA" id="ARBA00023015"/>
    </source>
</evidence>
<dbReference type="InterPro" id="IPR001034">
    <property type="entry name" value="DeoR_HTH"/>
</dbReference>
<organism evidence="4 5">
    <name type="scientific">Maribacter cobaltidurans</name>
    <dbReference type="NCBI Taxonomy" id="1178778"/>
    <lineage>
        <taxon>Bacteria</taxon>
        <taxon>Pseudomonadati</taxon>
        <taxon>Bacteroidota</taxon>
        <taxon>Flavobacteriia</taxon>
        <taxon>Flavobacteriales</taxon>
        <taxon>Flavobacteriaceae</taxon>
        <taxon>Maribacter</taxon>
    </lineage>
</organism>
<evidence type="ECO:0000313" key="4">
    <source>
        <dbReference type="EMBL" id="MEE1975214.1"/>
    </source>
</evidence>
<proteinExistence type="predicted"/>
<dbReference type="InterPro" id="IPR051534">
    <property type="entry name" value="CBASS_pafABC_assoc_protein"/>
</dbReference>
<dbReference type="Pfam" id="PF08279">
    <property type="entry name" value="HTH_11"/>
    <property type="match status" value="1"/>
</dbReference>
<dbReference type="SUPFAM" id="SSF46785">
    <property type="entry name" value="Winged helix' DNA-binding domain"/>
    <property type="match status" value="1"/>
</dbReference>
<dbReference type="PANTHER" id="PTHR34580">
    <property type="match status" value="1"/>
</dbReference>
<dbReference type="EMBL" id="JAZDDG010000002">
    <property type="protein sequence ID" value="MEE1975214.1"/>
    <property type="molecule type" value="Genomic_DNA"/>
</dbReference>
<name>A0ABU7IQH5_9FLAO</name>
<dbReference type="PANTHER" id="PTHR34580:SF1">
    <property type="entry name" value="PROTEIN PAFC"/>
    <property type="match status" value="1"/>
</dbReference>
<feature type="domain" description="HTH deoR-type" evidence="3">
    <location>
        <begin position="7"/>
        <end position="62"/>
    </location>
</feature>
<keyword evidence="2" id="KW-0804">Transcription</keyword>
<accession>A0ABU7IQH5</accession>
<dbReference type="Proteomes" id="UP001356308">
    <property type="component" value="Unassembled WGS sequence"/>
</dbReference>
<dbReference type="InterPro" id="IPR013196">
    <property type="entry name" value="HTH_11"/>
</dbReference>
<dbReference type="PROSITE" id="PS52050">
    <property type="entry name" value="WYL"/>
    <property type="match status" value="1"/>
</dbReference>
<dbReference type="InterPro" id="IPR036388">
    <property type="entry name" value="WH-like_DNA-bd_sf"/>
</dbReference>
<dbReference type="InterPro" id="IPR026881">
    <property type="entry name" value="WYL_dom"/>
</dbReference>
<dbReference type="Gene3D" id="1.10.10.10">
    <property type="entry name" value="Winged helix-like DNA-binding domain superfamily/Winged helix DNA-binding domain"/>
    <property type="match status" value="1"/>
</dbReference>
<dbReference type="Pfam" id="PF13280">
    <property type="entry name" value="WYL"/>
    <property type="match status" value="1"/>
</dbReference>
<dbReference type="InterPro" id="IPR036390">
    <property type="entry name" value="WH_DNA-bd_sf"/>
</dbReference>
<comment type="caution">
    <text evidence="4">The sequence shown here is derived from an EMBL/GenBank/DDBJ whole genome shotgun (WGS) entry which is preliminary data.</text>
</comment>
<evidence type="ECO:0000256" key="2">
    <source>
        <dbReference type="ARBA" id="ARBA00023163"/>
    </source>
</evidence>
<gene>
    <name evidence="4" type="ORF">V1I91_03995</name>
</gene>
<keyword evidence="5" id="KW-1185">Reference proteome</keyword>